<dbReference type="PANTHER" id="PTHR10656">
    <property type="entry name" value="CELL FATE DETERMINING PROTEIN MAB21-RELATED"/>
    <property type="match status" value="1"/>
</dbReference>
<feature type="region of interest" description="Disordered" evidence="2">
    <location>
        <begin position="1"/>
        <end position="65"/>
    </location>
</feature>
<organism evidence="5 6">
    <name type="scientific">Saccoglossus kowalevskii</name>
    <name type="common">Acorn worm</name>
    <dbReference type="NCBI Taxonomy" id="10224"/>
    <lineage>
        <taxon>Eukaryota</taxon>
        <taxon>Metazoa</taxon>
        <taxon>Hemichordata</taxon>
        <taxon>Enteropneusta</taxon>
        <taxon>Harrimaniidae</taxon>
        <taxon>Saccoglossus</taxon>
    </lineage>
</organism>
<feature type="domain" description="Mab-21-like HhH/H2TH-like" evidence="4">
    <location>
        <begin position="305"/>
        <end position="394"/>
    </location>
</feature>
<reference evidence="6" key="1">
    <citation type="submission" date="2025-08" db="UniProtKB">
        <authorList>
            <consortium name="RefSeq"/>
        </authorList>
    </citation>
    <scope>IDENTIFICATION</scope>
    <source>
        <tissue evidence="6">Testes</tissue>
    </source>
</reference>
<dbReference type="Proteomes" id="UP000694865">
    <property type="component" value="Unplaced"/>
</dbReference>
<evidence type="ECO:0000256" key="1">
    <source>
        <dbReference type="ARBA" id="ARBA00008307"/>
    </source>
</evidence>
<feature type="region of interest" description="Disordered" evidence="2">
    <location>
        <begin position="618"/>
        <end position="638"/>
    </location>
</feature>
<evidence type="ECO:0000313" key="5">
    <source>
        <dbReference type="Proteomes" id="UP000694865"/>
    </source>
</evidence>
<name>A0ABM0MMC9_SACKO</name>
<dbReference type="Gene3D" id="1.10.1410.40">
    <property type="match status" value="1"/>
</dbReference>
<proteinExistence type="inferred from homology"/>
<dbReference type="InterPro" id="IPR046903">
    <property type="entry name" value="Mab-21-like_nuc_Trfase"/>
</dbReference>
<dbReference type="Pfam" id="PF20266">
    <property type="entry name" value="Mab-21_C"/>
    <property type="match status" value="1"/>
</dbReference>
<sequence length="702" mass="81217">MQPTGCTANDERGKRDTGIPEEANNGELTPDDQSMSDDTIQQYERENGYYGDQYDADDEEDTFSEHEHDTLMEKYQNLFDEKPPFQIKSIMVTETNYIGDGECVIESFDHVDVDVMLVLDNIAIKDEEKDAFQEVSQDIPGFACVQLRREMVAMWKHFELYLTEGDFDGFYMSARKMQKQVFESHRKLFSNSVLDQETLSSFIASHAGFRMPDENMEARADLVISIPCDGWPSCAEKWFGRPRNWPSRRTAERMRRVGYHLTARSLNPECDRHGILFRISMAQVEKELMRLLTDKHMFIYQCLKSVMRKITDEYPAIRPALHPYHLKTVMLWACEKHRGIYWQDTPGAVCVLHLIDDLMNCLLKGFCPNFFMPQYNQYSHVNKTCRLEAARKIQLFRQRPEILRECLTRFGFLDAENVDQIVDTRRHKATLKLSEFLVSLDPLLFSESSTGSEFTTESTERLDDEVFEKPPVEHVPGSQKEIEPTQMMEKSQLSQQSPLNPRHAVPHRPVSSYSSRSFLSQTESVGTRDEWTMICRTFNPHKKQQMRLHRPTTTARIFHTPTKEQIFERLRKELHRNTTVKLGKKPSKFTNPDTTELYDLEKSLSFQDKLNESTSTLRSFSANNRGQQQSRCSTVSAPSRLDPVTGKITFPSLRPQSAPALTRWSRVLINGTYSINRSPLLISDTPVSGMDHGFVINKENGW</sequence>
<feature type="compositionally biased region" description="Polar residues" evidence="2">
    <location>
        <begin position="618"/>
        <end position="637"/>
    </location>
</feature>
<feature type="compositionally biased region" description="Polar residues" evidence="2">
    <location>
        <begin position="489"/>
        <end position="499"/>
    </location>
</feature>
<protein>
    <submittedName>
        <fullName evidence="6">Uncharacterized protein LOC102805480</fullName>
    </submittedName>
</protein>
<accession>A0ABM0MMC9</accession>
<feature type="compositionally biased region" description="Polar residues" evidence="2">
    <location>
        <begin position="31"/>
        <end position="42"/>
    </location>
</feature>
<evidence type="ECO:0000259" key="4">
    <source>
        <dbReference type="Pfam" id="PF20266"/>
    </source>
</evidence>
<feature type="compositionally biased region" description="Polar residues" evidence="2">
    <location>
        <begin position="511"/>
        <end position="521"/>
    </location>
</feature>
<dbReference type="Pfam" id="PF03281">
    <property type="entry name" value="Mab-21"/>
    <property type="match status" value="1"/>
</dbReference>
<feature type="region of interest" description="Disordered" evidence="2">
    <location>
        <begin position="489"/>
        <end position="521"/>
    </location>
</feature>
<dbReference type="PANTHER" id="PTHR10656:SF69">
    <property type="entry name" value="MAB-21-LIKE HHH_H2TH-LIKE DOMAIN-CONTAINING PROTEIN"/>
    <property type="match status" value="1"/>
</dbReference>
<gene>
    <name evidence="6" type="primary">LOC102805480</name>
</gene>
<evidence type="ECO:0000256" key="2">
    <source>
        <dbReference type="SAM" id="MobiDB-lite"/>
    </source>
</evidence>
<keyword evidence="5" id="KW-1185">Reference proteome</keyword>
<dbReference type="InterPro" id="IPR024810">
    <property type="entry name" value="MAB21L/cGLR"/>
</dbReference>
<evidence type="ECO:0000259" key="3">
    <source>
        <dbReference type="Pfam" id="PF03281"/>
    </source>
</evidence>
<dbReference type="RefSeq" id="XP_006821170.1">
    <property type="nucleotide sequence ID" value="XM_006821107.1"/>
</dbReference>
<dbReference type="InterPro" id="IPR046906">
    <property type="entry name" value="Mab-21_HhH/H2TH-like"/>
</dbReference>
<dbReference type="GeneID" id="102805480"/>
<comment type="similarity">
    <text evidence="1">Belongs to the mab-21 family.</text>
</comment>
<feature type="domain" description="Mab-21-like nucleotidyltransferase" evidence="3">
    <location>
        <begin position="114"/>
        <end position="290"/>
    </location>
</feature>
<evidence type="ECO:0000313" key="6">
    <source>
        <dbReference type="RefSeq" id="XP_006821170.1"/>
    </source>
</evidence>
<dbReference type="SMART" id="SM01265">
    <property type="entry name" value="Mab-21"/>
    <property type="match status" value="1"/>
</dbReference>
<feature type="compositionally biased region" description="Basic and acidic residues" evidence="2">
    <location>
        <begin position="9"/>
        <end position="18"/>
    </location>
</feature>